<evidence type="ECO:0000313" key="4">
    <source>
        <dbReference type="EMBL" id="TCV93333.1"/>
    </source>
</evidence>
<dbReference type="GO" id="GO:0005509">
    <property type="term" value="F:calcium ion binding"/>
    <property type="evidence" value="ECO:0007669"/>
    <property type="project" value="InterPro"/>
</dbReference>
<feature type="compositionally biased region" description="Basic and acidic residues" evidence="1">
    <location>
        <begin position="92"/>
        <end position="105"/>
    </location>
</feature>
<dbReference type="InterPro" id="IPR011992">
    <property type="entry name" value="EF-hand-dom_pair"/>
</dbReference>
<evidence type="ECO:0000259" key="3">
    <source>
        <dbReference type="PROSITE" id="PS50222"/>
    </source>
</evidence>
<accession>A0A4R3YQV4</accession>
<feature type="signal peptide" evidence="2">
    <location>
        <begin position="1"/>
        <end position="25"/>
    </location>
</feature>
<feature type="chain" id="PRO_5020219601" evidence="2">
    <location>
        <begin position="26"/>
        <end position="105"/>
    </location>
</feature>
<dbReference type="OrthoDB" id="5955561at2"/>
<dbReference type="Gene3D" id="1.10.238.10">
    <property type="entry name" value="EF-hand"/>
    <property type="match status" value="1"/>
</dbReference>
<evidence type="ECO:0000256" key="1">
    <source>
        <dbReference type="SAM" id="MobiDB-lite"/>
    </source>
</evidence>
<evidence type="ECO:0000313" key="5">
    <source>
        <dbReference type="Proteomes" id="UP000295645"/>
    </source>
</evidence>
<dbReference type="Proteomes" id="UP000295645">
    <property type="component" value="Unassembled WGS sequence"/>
</dbReference>
<feature type="region of interest" description="Disordered" evidence="1">
    <location>
        <begin position="76"/>
        <end position="105"/>
    </location>
</feature>
<protein>
    <submittedName>
        <fullName evidence="4">EF hand domain-containing protein</fullName>
    </submittedName>
</protein>
<dbReference type="InterPro" id="IPR002048">
    <property type="entry name" value="EF_hand_dom"/>
</dbReference>
<keyword evidence="2" id="KW-0732">Signal</keyword>
<sequence length="105" mass="11483">MSRIRIASLLVGCFLVSAVVVPAAAQNGAGYIADKVAAMQKNFTAADKDKDGFLTRDEAKAMPFVSKHFDEIDTQKTGKVSEKDIGQYLKTQAEKRRDAQKPPTH</sequence>
<dbReference type="EMBL" id="SMCS01000005">
    <property type="protein sequence ID" value="TCV93333.1"/>
    <property type="molecule type" value="Genomic_DNA"/>
</dbReference>
<reference evidence="4 5" key="1">
    <citation type="submission" date="2019-03" db="EMBL/GenBank/DDBJ databases">
        <title>Above-ground endophytic microbial communities from plants in different locations in the United States.</title>
        <authorList>
            <person name="Frank C."/>
        </authorList>
    </citation>
    <scope>NUCLEOTIDE SEQUENCE [LARGE SCALE GENOMIC DNA]</scope>
    <source>
        <strain evidence="4 5">LP_13_YM</strain>
    </source>
</reference>
<keyword evidence="5" id="KW-1185">Reference proteome</keyword>
<dbReference type="RefSeq" id="WP_132145046.1">
    <property type="nucleotide sequence ID" value="NZ_SMCS01000005.1"/>
</dbReference>
<dbReference type="AlphaFoldDB" id="A0A4R3YQV4"/>
<comment type="caution">
    <text evidence="4">The sequence shown here is derived from an EMBL/GenBank/DDBJ whole genome shotgun (WGS) entry which is preliminary data.</text>
</comment>
<dbReference type="PROSITE" id="PS50222">
    <property type="entry name" value="EF_HAND_2"/>
    <property type="match status" value="1"/>
</dbReference>
<organism evidence="4 5">
    <name type="scientific">Luteibacter rhizovicinus</name>
    <dbReference type="NCBI Taxonomy" id="242606"/>
    <lineage>
        <taxon>Bacteria</taxon>
        <taxon>Pseudomonadati</taxon>
        <taxon>Pseudomonadota</taxon>
        <taxon>Gammaproteobacteria</taxon>
        <taxon>Lysobacterales</taxon>
        <taxon>Rhodanobacteraceae</taxon>
        <taxon>Luteibacter</taxon>
    </lineage>
</organism>
<feature type="domain" description="EF-hand" evidence="3">
    <location>
        <begin position="34"/>
        <end position="69"/>
    </location>
</feature>
<proteinExistence type="predicted"/>
<dbReference type="SUPFAM" id="SSF47473">
    <property type="entry name" value="EF-hand"/>
    <property type="match status" value="1"/>
</dbReference>
<name>A0A4R3YQV4_9GAMM</name>
<gene>
    <name evidence="4" type="ORF">EC912_105193</name>
</gene>
<evidence type="ECO:0000256" key="2">
    <source>
        <dbReference type="SAM" id="SignalP"/>
    </source>
</evidence>
<feature type="compositionally biased region" description="Basic and acidic residues" evidence="1">
    <location>
        <begin position="76"/>
        <end position="85"/>
    </location>
</feature>